<protein>
    <submittedName>
        <fullName evidence="1">Uncharacterized protein</fullName>
    </submittedName>
</protein>
<sequence>MVIMVNRAIENCDALRPASEVMQIQRLGVMRSTSLSFLRIMFRKMMREAWDIKQTLFDLDNDGYGEALYKITTPQGHYTFVALSREISDEVRSDRVISERWDITFALCEGEVSEKKLKKMKQELPKQEMGRGDVTDLVWSRANKSQRVFKHVVEALSKGEQPDLNILYEIGYLFRTTAVYGNGKFGIAPYEKVKEHHTFSGAFQAQMFAVYMLRHFSFEMVEHIARKRNPQAAQLGVEAKRLVGTGNATGLGMVPYVISHPKLLNQWMMIRETALACAKQKNPSPEDYKRFIRNLDRVHHFFESAPIPHTLFFENPRHLANEVEAILTLVKDSSETAIRSGGNTEQTWVQLTDRVKEQFTVEAQELINSQLIELYPEIIVDLEQQTNADDRILLVPEMTIGALRSIIKKQYEWVFQYDFSQPEQKHYFWYRSVEKEEPRLGEHGVDPGAELAMPMNIAEQVQQLTAELATCEDEQSVALFLFEKPELRGIVRRIQSLEGLPYGEVQANLTGADLLPVYLLRCKLAIFGAERFDPKSNRWVRITLFQGAPLVEEIGTSAFNDDWFYPLLPNSEEIK</sequence>
<organism evidence="1 2">
    <name type="scientific">Planococcus kocurii</name>
    <dbReference type="NCBI Taxonomy" id="1374"/>
    <lineage>
        <taxon>Bacteria</taxon>
        <taxon>Bacillati</taxon>
        <taxon>Bacillota</taxon>
        <taxon>Bacilli</taxon>
        <taxon>Bacillales</taxon>
        <taxon>Caryophanaceae</taxon>
        <taxon>Planococcus</taxon>
    </lineage>
</organism>
<keyword evidence="2" id="KW-1185">Reference proteome</keyword>
<name>A0ABN4JY05_9BACL</name>
<reference evidence="1" key="1">
    <citation type="submission" date="2016-01" db="EMBL/GenBank/DDBJ databases">
        <title>Complete genome of Planococcus kocurri type strain.</title>
        <authorList>
            <person name="See-Too W.S."/>
        </authorList>
    </citation>
    <scope>NUCLEOTIDE SEQUENCE [LARGE SCALE GENOMIC DNA]</scope>
    <source>
        <strain evidence="1">ATCC 43650</strain>
    </source>
</reference>
<evidence type="ECO:0000313" key="1">
    <source>
        <dbReference type="EMBL" id="ALS79703.1"/>
    </source>
</evidence>
<proteinExistence type="predicted"/>
<dbReference type="Proteomes" id="UP000065533">
    <property type="component" value="Chromosome"/>
</dbReference>
<dbReference type="EMBL" id="CP013661">
    <property type="protein sequence ID" value="ALS79703.1"/>
    <property type="molecule type" value="Genomic_DNA"/>
</dbReference>
<evidence type="ECO:0000313" key="2">
    <source>
        <dbReference type="Proteomes" id="UP000065533"/>
    </source>
</evidence>
<accession>A0ABN4JY05</accession>
<gene>
    <name evidence="1" type="ORF">AUO94_14190</name>
</gene>